<dbReference type="RefSeq" id="WP_189392982.1">
    <property type="nucleotide sequence ID" value="NZ_BMZN01000004.1"/>
</dbReference>
<organism evidence="1 2">
    <name type="scientific">Alcaligenes pakistanensis</name>
    <dbReference type="NCBI Taxonomy" id="1482717"/>
    <lineage>
        <taxon>Bacteria</taxon>
        <taxon>Pseudomonadati</taxon>
        <taxon>Pseudomonadota</taxon>
        <taxon>Betaproteobacteria</taxon>
        <taxon>Burkholderiales</taxon>
        <taxon>Alcaligenaceae</taxon>
        <taxon>Alcaligenes</taxon>
    </lineage>
</organism>
<proteinExistence type="predicted"/>
<accession>A0A8H9IMT8</accession>
<dbReference type="AlphaFoldDB" id="A0A8H9IMT8"/>
<keyword evidence="2" id="KW-1185">Reference proteome</keyword>
<sequence>MTSNTDKPPASQRKENALQFAEYDAGMESLLQSISLLRAWAAAPGLFDHISQADRQNIFLTTLELAELAHARFTSLR</sequence>
<dbReference type="Proteomes" id="UP000608923">
    <property type="component" value="Unassembled WGS sequence"/>
</dbReference>
<name>A0A8H9IMT8_9BURK</name>
<evidence type="ECO:0000313" key="1">
    <source>
        <dbReference type="EMBL" id="GHC52549.1"/>
    </source>
</evidence>
<reference evidence="2" key="1">
    <citation type="journal article" date="2019" name="Int. J. Syst. Evol. Microbiol.">
        <title>The Global Catalogue of Microorganisms (GCM) 10K type strain sequencing project: providing services to taxonomists for standard genome sequencing and annotation.</title>
        <authorList>
            <consortium name="The Broad Institute Genomics Platform"/>
            <consortium name="The Broad Institute Genome Sequencing Center for Infectious Disease"/>
            <person name="Wu L."/>
            <person name="Ma J."/>
        </authorList>
    </citation>
    <scope>NUCLEOTIDE SEQUENCE [LARGE SCALE GENOMIC DNA]</scope>
    <source>
        <strain evidence="2">KCTC 42083</strain>
    </source>
</reference>
<dbReference type="EMBL" id="BMZN01000004">
    <property type="protein sequence ID" value="GHC52549.1"/>
    <property type="molecule type" value="Genomic_DNA"/>
</dbReference>
<evidence type="ECO:0000313" key="2">
    <source>
        <dbReference type="Proteomes" id="UP000608923"/>
    </source>
</evidence>
<protein>
    <submittedName>
        <fullName evidence="1">Uncharacterized protein</fullName>
    </submittedName>
</protein>
<comment type="caution">
    <text evidence="1">The sequence shown here is derived from an EMBL/GenBank/DDBJ whole genome shotgun (WGS) entry which is preliminary data.</text>
</comment>
<gene>
    <name evidence="1" type="ORF">GCM10010096_25840</name>
</gene>